<keyword evidence="7" id="KW-1185">Reference proteome</keyword>
<dbReference type="InterPro" id="IPR013328">
    <property type="entry name" value="6PGD_dom2"/>
</dbReference>
<name>A0ABR7SYK3_9ACTN</name>
<comment type="similarity">
    <text evidence="2">Belongs to the 3-hydroxyacyl-CoA dehydrogenase family.</text>
</comment>
<dbReference type="SUPFAM" id="SSF51735">
    <property type="entry name" value="NAD(P)-binding Rossmann-fold domains"/>
    <property type="match status" value="2"/>
</dbReference>
<dbReference type="InterPro" id="IPR006176">
    <property type="entry name" value="3-OHacyl-CoA_DH_NAD-bd"/>
</dbReference>
<reference evidence="6 7" key="1">
    <citation type="submission" date="2020-08" db="EMBL/GenBank/DDBJ databases">
        <title>Genemic of Streptomyces polyaspartic.</title>
        <authorList>
            <person name="Liu W."/>
        </authorList>
    </citation>
    <scope>NUCLEOTIDE SEQUENCE [LARGE SCALE GENOMIC DNA]</scope>
    <source>
        <strain evidence="6 7">TRM66268-LWL</strain>
    </source>
</reference>
<evidence type="ECO:0000256" key="2">
    <source>
        <dbReference type="ARBA" id="ARBA00009463"/>
    </source>
</evidence>
<protein>
    <submittedName>
        <fullName evidence="6">3-hydroxyacyl-CoA dehydrogenase family protein</fullName>
    </submittedName>
</protein>
<dbReference type="EMBL" id="JACTVJ010000055">
    <property type="protein sequence ID" value="MBC9719636.1"/>
    <property type="molecule type" value="Genomic_DNA"/>
</dbReference>
<feature type="domain" description="3-hydroxyacyl-CoA dehydrogenase NAD binding" evidence="5">
    <location>
        <begin position="8"/>
        <end position="167"/>
    </location>
</feature>
<comment type="pathway">
    <text evidence="1">Lipid metabolism; butanoate metabolism.</text>
</comment>
<dbReference type="Pfam" id="PF02737">
    <property type="entry name" value="3HCDH_N"/>
    <property type="match status" value="2"/>
</dbReference>
<evidence type="ECO:0000313" key="7">
    <source>
        <dbReference type="Proteomes" id="UP000642284"/>
    </source>
</evidence>
<dbReference type="SUPFAM" id="SSF48179">
    <property type="entry name" value="6-phosphogluconate dehydrogenase C-terminal domain-like"/>
    <property type="match status" value="2"/>
</dbReference>
<dbReference type="InterPro" id="IPR036291">
    <property type="entry name" value="NAD(P)-bd_dom_sf"/>
</dbReference>
<sequence>MECTSRAVGVVGLGAAGQALLEVLHATGYDTMGIDSDLRILARLEERFKDLPTAPSPNARVTLDKDLRRLERAQLVFVATPDQAEVSFAVLKHLDTICPPGAVFVIVSAWLPLTHAALASGRPRQTLGLRFLAPPAADSSVELLRIPTSSRAAIGALDSLVSAMGLKSTVIGARPGADATTLVYAYLNRAVALLDSGCATRDDIDTAMRLGCGLPFGPLELLDRIGLDTVHARLGTPSPLLTRMVRDGALGRKTGRGFYDHEDPKRTPETAPAAVAESLPVSRLAVVGSGVMARGIAQVSAVAGLETLLVARTAEKSTAAWEQVEQSLARAVRRGHVTPTARNAALERLTGTHDMAELARYEMVIEAVTEDEAIKRRVFESLGTLCRPGALLATTTSSLSVTDCAIASGRPYDVVGMHFFNPAPAMRLVEVVRTEHTSATAMSKARALCAAAGKTAVECTDHAGFIVNRLLFPFLSDAIRLLDRSDVDTESLDHAVVHGFGHPMGPFQLLDVIGLDVALAIMRRLHQAFPVPDFAVPSMITSMVDLGLLGRKSSLGFLRTPRTHAVLN</sequence>
<evidence type="ECO:0000259" key="5">
    <source>
        <dbReference type="Pfam" id="PF02737"/>
    </source>
</evidence>
<feature type="domain" description="3-hydroxyacyl-CoA dehydrogenase C-terminal" evidence="4">
    <location>
        <begin position="181"/>
        <end position="260"/>
    </location>
</feature>
<evidence type="ECO:0000313" key="6">
    <source>
        <dbReference type="EMBL" id="MBC9719636.1"/>
    </source>
</evidence>
<evidence type="ECO:0000259" key="4">
    <source>
        <dbReference type="Pfam" id="PF00725"/>
    </source>
</evidence>
<dbReference type="Pfam" id="PF00725">
    <property type="entry name" value="3HCDH"/>
    <property type="match status" value="2"/>
</dbReference>
<dbReference type="RefSeq" id="WP_187820037.1">
    <property type="nucleotide sequence ID" value="NZ_JACTVJ010000055.1"/>
</dbReference>
<feature type="domain" description="3-hydroxyacyl-CoA dehydrogenase C-terminal" evidence="4">
    <location>
        <begin position="464"/>
        <end position="559"/>
    </location>
</feature>
<proteinExistence type="inferred from homology"/>
<dbReference type="Gene3D" id="1.10.1040.10">
    <property type="entry name" value="N-(1-d-carboxylethyl)-l-norvaline Dehydrogenase, domain 2"/>
    <property type="match status" value="2"/>
</dbReference>
<accession>A0ABR7SYK3</accession>
<keyword evidence="3" id="KW-0560">Oxidoreductase</keyword>
<dbReference type="PANTHER" id="PTHR48075">
    <property type="entry name" value="3-HYDROXYACYL-COA DEHYDROGENASE FAMILY PROTEIN"/>
    <property type="match status" value="1"/>
</dbReference>
<dbReference type="PANTHER" id="PTHR48075:SF9">
    <property type="entry name" value="3-HYDROXYBUTYRYL-COA DEHYDROGENASE"/>
    <property type="match status" value="1"/>
</dbReference>
<dbReference type="Gene3D" id="3.40.50.720">
    <property type="entry name" value="NAD(P)-binding Rossmann-like Domain"/>
    <property type="match status" value="2"/>
</dbReference>
<gene>
    <name evidence="6" type="ORF">H9Y04_44930</name>
</gene>
<evidence type="ECO:0000256" key="1">
    <source>
        <dbReference type="ARBA" id="ARBA00005086"/>
    </source>
</evidence>
<evidence type="ECO:0000256" key="3">
    <source>
        <dbReference type="ARBA" id="ARBA00023002"/>
    </source>
</evidence>
<organism evidence="6 7">
    <name type="scientific">Streptomyces polyasparticus</name>
    <dbReference type="NCBI Taxonomy" id="2767826"/>
    <lineage>
        <taxon>Bacteria</taxon>
        <taxon>Bacillati</taxon>
        <taxon>Actinomycetota</taxon>
        <taxon>Actinomycetes</taxon>
        <taxon>Kitasatosporales</taxon>
        <taxon>Streptomycetaceae</taxon>
        <taxon>Streptomyces</taxon>
    </lineage>
</organism>
<feature type="domain" description="3-hydroxyacyl-CoA dehydrogenase NAD binding" evidence="5">
    <location>
        <begin position="284"/>
        <end position="461"/>
    </location>
</feature>
<dbReference type="InterPro" id="IPR006108">
    <property type="entry name" value="3HC_DH_C"/>
</dbReference>
<dbReference type="Proteomes" id="UP000642284">
    <property type="component" value="Unassembled WGS sequence"/>
</dbReference>
<dbReference type="InterPro" id="IPR008927">
    <property type="entry name" value="6-PGluconate_DH-like_C_sf"/>
</dbReference>
<comment type="caution">
    <text evidence="6">The sequence shown here is derived from an EMBL/GenBank/DDBJ whole genome shotgun (WGS) entry which is preliminary data.</text>
</comment>